<evidence type="ECO:0000259" key="11">
    <source>
        <dbReference type="PROSITE" id="PS50011"/>
    </source>
</evidence>
<dbReference type="Pfam" id="PF00069">
    <property type="entry name" value="Pkinase"/>
    <property type="match status" value="2"/>
</dbReference>
<evidence type="ECO:0000256" key="6">
    <source>
        <dbReference type="ARBA" id="ARBA00022777"/>
    </source>
</evidence>
<comment type="similarity">
    <text evidence="1">Belongs to the protein kinase superfamily. AGC Ser/Thr protein kinase family.</text>
</comment>
<protein>
    <recommendedName>
        <fullName evidence="2">non-specific serine/threonine protein kinase</fullName>
        <ecNumber evidence="2">2.7.11.1</ecNumber>
    </recommendedName>
</protein>
<feature type="region of interest" description="Disordered" evidence="10">
    <location>
        <begin position="1"/>
        <end position="103"/>
    </location>
</feature>
<feature type="compositionally biased region" description="Basic and acidic residues" evidence="10">
    <location>
        <begin position="85"/>
        <end position="97"/>
    </location>
</feature>
<dbReference type="CDD" id="cd05574">
    <property type="entry name" value="STKc_phototropin_like"/>
    <property type="match status" value="1"/>
</dbReference>
<comment type="catalytic activity">
    <reaction evidence="9">
        <text>L-seryl-[protein] + ATP = O-phospho-L-seryl-[protein] + ADP + H(+)</text>
        <dbReference type="Rhea" id="RHEA:17989"/>
        <dbReference type="Rhea" id="RHEA-COMP:9863"/>
        <dbReference type="Rhea" id="RHEA-COMP:11604"/>
        <dbReference type="ChEBI" id="CHEBI:15378"/>
        <dbReference type="ChEBI" id="CHEBI:29999"/>
        <dbReference type="ChEBI" id="CHEBI:30616"/>
        <dbReference type="ChEBI" id="CHEBI:83421"/>
        <dbReference type="ChEBI" id="CHEBI:456216"/>
        <dbReference type="EC" id="2.7.11.1"/>
    </reaction>
</comment>
<gene>
    <name evidence="12" type="ORF">RD792_002561</name>
</gene>
<evidence type="ECO:0000256" key="9">
    <source>
        <dbReference type="ARBA" id="ARBA00048679"/>
    </source>
</evidence>
<dbReference type="PANTHER" id="PTHR45637">
    <property type="entry name" value="FLIPPASE KINASE 1-RELATED"/>
    <property type="match status" value="1"/>
</dbReference>
<dbReference type="InterPro" id="IPR000719">
    <property type="entry name" value="Prot_kinase_dom"/>
</dbReference>
<feature type="domain" description="Protein kinase" evidence="11">
    <location>
        <begin position="192"/>
        <end position="526"/>
    </location>
</feature>
<proteinExistence type="inferred from homology"/>
<dbReference type="EMBL" id="JAYDYQ010001087">
    <property type="protein sequence ID" value="KAK4491785.1"/>
    <property type="molecule type" value="Genomic_DNA"/>
</dbReference>
<dbReference type="Gene3D" id="1.10.510.10">
    <property type="entry name" value="Transferase(Phosphotransferase) domain 1"/>
    <property type="match status" value="1"/>
</dbReference>
<sequence>MASESFSKGSSVKQSKSYGGQALEGNPRRDIPIPFSKTSKSVPSTKELPKNAENVASMKSPVATTAEIKEPISSLAGKLDSSLDLGDRTSEQEKKTSDLGNVKVSSASAKVSDGASSLAKTSGSAKISDRIDFPESGKSSLCRGSTSTDISDESTCSSLSSTVSKPHKANDVRWEAIQAVRTKDGALDLRHFRLLKKLGCGDIGSVYLSELCGTKCYFAMKVMDKASLASRKKLLRAQTEREILQSLDHPFLPTLYTHFETEKFSCLVMEFCPGGDLHSLRQRQPGKHFSEQAVKFYVAEVLLAMEYLHMLGIVYRDLKPENVLVRDDGHIMLSDFDLSLRCTVSPTLIRSASIDGEPLQKNTNYCVQPACIQPSCVVPTTCFGPRFFSSKSKKDRKPKPKNETCNQVIPLPELMAEPTDARSMSFVGTHEYLAPEIIKGEGHGSAVDWWTFGIFLYELLFGKTPFKGSGNRATLFNVVGQPLRFPESPVVSFAARDLIRGLLVKEPQNRLAYKRGATEIKQHPFFEGVNWALIRCASPPDVPRPFDLEKIPGPPPASTSVKVAPPAIPAQKNSENYLEFDFF</sequence>
<reference evidence="12 13" key="1">
    <citation type="journal article" date="2023" name="bioRxiv">
        <title>Genome report: Whole genome sequence and annotation of Penstemon davidsonii.</title>
        <authorList>
            <person name="Ostevik K.L."/>
            <person name="Alabady M."/>
            <person name="Zhang M."/>
            <person name="Rausher M.D."/>
        </authorList>
    </citation>
    <scope>NUCLEOTIDE SEQUENCE [LARGE SCALE GENOMIC DNA]</scope>
    <source>
        <strain evidence="12">DNT005</strain>
        <tissue evidence="12">Whole leaf</tissue>
    </source>
</reference>
<comment type="caution">
    <text evidence="12">The sequence shown here is derived from an EMBL/GenBank/DDBJ whole genome shotgun (WGS) entry which is preliminary data.</text>
</comment>
<evidence type="ECO:0000313" key="12">
    <source>
        <dbReference type="EMBL" id="KAK4491785.1"/>
    </source>
</evidence>
<keyword evidence="4" id="KW-0808">Transferase</keyword>
<dbReference type="Proteomes" id="UP001291926">
    <property type="component" value="Unassembled WGS sequence"/>
</dbReference>
<dbReference type="InterPro" id="IPR008271">
    <property type="entry name" value="Ser/Thr_kinase_AS"/>
</dbReference>
<dbReference type="PROSITE" id="PS00108">
    <property type="entry name" value="PROTEIN_KINASE_ST"/>
    <property type="match status" value="1"/>
</dbReference>
<evidence type="ECO:0000256" key="4">
    <source>
        <dbReference type="ARBA" id="ARBA00022679"/>
    </source>
</evidence>
<feature type="compositionally biased region" description="Polar residues" evidence="10">
    <location>
        <begin position="137"/>
        <end position="149"/>
    </location>
</feature>
<evidence type="ECO:0000256" key="3">
    <source>
        <dbReference type="ARBA" id="ARBA00022527"/>
    </source>
</evidence>
<comment type="catalytic activity">
    <reaction evidence="8">
        <text>L-threonyl-[protein] + ATP = O-phospho-L-threonyl-[protein] + ADP + H(+)</text>
        <dbReference type="Rhea" id="RHEA:46608"/>
        <dbReference type="Rhea" id="RHEA-COMP:11060"/>
        <dbReference type="Rhea" id="RHEA-COMP:11605"/>
        <dbReference type="ChEBI" id="CHEBI:15378"/>
        <dbReference type="ChEBI" id="CHEBI:30013"/>
        <dbReference type="ChEBI" id="CHEBI:30616"/>
        <dbReference type="ChEBI" id="CHEBI:61977"/>
        <dbReference type="ChEBI" id="CHEBI:456216"/>
        <dbReference type="EC" id="2.7.11.1"/>
    </reaction>
</comment>
<keyword evidence="13" id="KW-1185">Reference proteome</keyword>
<evidence type="ECO:0000256" key="2">
    <source>
        <dbReference type="ARBA" id="ARBA00012513"/>
    </source>
</evidence>
<organism evidence="12 13">
    <name type="scientific">Penstemon davidsonii</name>
    <dbReference type="NCBI Taxonomy" id="160366"/>
    <lineage>
        <taxon>Eukaryota</taxon>
        <taxon>Viridiplantae</taxon>
        <taxon>Streptophyta</taxon>
        <taxon>Embryophyta</taxon>
        <taxon>Tracheophyta</taxon>
        <taxon>Spermatophyta</taxon>
        <taxon>Magnoliopsida</taxon>
        <taxon>eudicotyledons</taxon>
        <taxon>Gunneridae</taxon>
        <taxon>Pentapetalae</taxon>
        <taxon>asterids</taxon>
        <taxon>lamiids</taxon>
        <taxon>Lamiales</taxon>
        <taxon>Plantaginaceae</taxon>
        <taxon>Cheloneae</taxon>
        <taxon>Penstemon</taxon>
    </lineage>
</organism>
<dbReference type="Gene3D" id="3.30.200.20">
    <property type="entry name" value="Phosphorylase Kinase, domain 1"/>
    <property type="match status" value="1"/>
</dbReference>
<dbReference type="EC" id="2.7.11.1" evidence="2"/>
<feature type="compositionally biased region" description="Low complexity" evidence="10">
    <location>
        <begin position="153"/>
        <end position="164"/>
    </location>
</feature>
<evidence type="ECO:0000256" key="5">
    <source>
        <dbReference type="ARBA" id="ARBA00022741"/>
    </source>
</evidence>
<feature type="compositionally biased region" description="Polar residues" evidence="10">
    <location>
        <begin position="1"/>
        <end position="18"/>
    </location>
</feature>
<evidence type="ECO:0000256" key="1">
    <source>
        <dbReference type="ARBA" id="ARBA00009903"/>
    </source>
</evidence>
<feature type="region of interest" description="Disordered" evidence="10">
    <location>
        <begin position="129"/>
        <end position="164"/>
    </location>
</feature>
<dbReference type="InterPro" id="IPR011009">
    <property type="entry name" value="Kinase-like_dom_sf"/>
</dbReference>
<evidence type="ECO:0000256" key="7">
    <source>
        <dbReference type="ARBA" id="ARBA00022840"/>
    </source>
</evidence>
<dbReference type="SMART" id="SM00220">
    <property type="entry name" value="S_TKc"/>
    <property type="match status" value="1"/>
</dbReference>
<dbReference type="SUPFAM" id="SSF56112">
    <property type="entry name" value="Protein kinase-like (PK-like)"/>
    <property type="match status" value="1"/>
</dbReference>
<keyword evidence="5" id="KW-0547">Nucleotide-binding</keyword>
<name>A0ABR0DS89_9LAMI</name>
<dbReference type="PROSITE" id="PS50011">
    <property type="entry name" value="PROTEIN_KINASE_DOM"/>
    <property type="match status" value="1"/>
</dbReference>
<keyword evidence="6" id="KW-0418">Kinase</keyword>
<evidence type="ECO:0000256" key="8">
    <source>
        <dbReference type="ARBA" id="ARBA00047899"/>
    </source>
</evidence>
<evidence type="ECO:0000256" key="10">
    <source>
        <dbReference type="SAM" id="MobiDB-lite"/>
    </source>
</evidence>
<accession>A0ABR0DS89</accession>
<keyword evidence="3" id="KW-0723">Serine/threonine-protein kinase</keyword>
<keyword evidence="7" id="KW-0067">ATP-binding</keyword>
<evidence type="ECO:0000313" key="13">
    <source>
        <dbReference type="Proteomes" id="UP001291926"/>
    </source>
</evidence>